<keyword evidence="1" id="KW-0863">Zinc-finger</keyword>
<sequence>MLATPHLRGPPASRAPARRPFRGRTYAPRMPRCNTCNRVGHATRDCPQRVPAPVTYQPRGTDSRGRGRGGRQGRRGPRRDPQTPLATLALTNDPQPQPEYDRRLLWTLDSGAALHVTYRKELFTEMHEPEPELRELYSFSNHPCQVKGKGTVYVEELDAFIPDVYYIPTATSNLLSQCHLSRMLKFQVHHLEKASYIVKDGDIVAETILIGGVYYLKPKPKPQTQASIQTPKRERTGPERDAPERDPVAIPKGPKANKNRIGKQVAQSKPEVPHKNVNVENSLTGKPLHSRCIHKWHRRLGHASFRVLRKMPEFAKGLDLKGCKVFLDCAVCKKAKSKAAAIPKHTTRLSTRIFDLVHIDIRHK</sequence>
<dbReference type="RefSeq" id="XP_060538760.1">
    <property type="nucleotide sequence ID" value="XM_060682777.1"/>
</dbReference>
<reference evidence="5" key="1">
    <citation type="submission" date="2025-08" db="UniProtKB">
        <authorList>
            <consortium name="RefSeq"/>
        </authorList>
    </citation>
    <scope>IDENTIFICATION</scope>
    <source>
        <tissue evidence="5">Blood</tissue>
    </source>
</reference>
<feature type="compositionally biased region" description="Basic residues" evidence="2">
    <location>
        <begin position="66"/>
        <end position="77"/>
    </location>
</feature>
<name>A0ABM3YRL3_PANGU</name>
<dbReference type="InterPro" id="IPR054722">
    <property type="entry name" value="PolX-like_BBD"/>
</dbReference>
<evidence type="ECO:0000259" key="3">
    <source>
        <dbReference type="PROSITE" id="PS50158"/>
    </source>
</evidence>
<dbReference type="InterPro" id="IPR025724">
    <property type="entry name" value="GAG-pre-integrase_dom"/>
</dbReference>
<gene>
    <name evidence="5" type="primary">LOC132709358</name>
</gene>
<dbReference type="GeneID" id="132709358"/>
<keyword evidence="1" id="KW-0479">Metal-binding</keyword>
<feature type="domain" description="CCHC-type" evidence="3">
    <location>
        <begin position="32"/>
        <end position="48"/>
    </location>
</feature>
<feature type="compositionally biased region" description="Basic and acidic residues" evidence="2">
    <location>
        <begin position="231"/>
        <end position="247"/>
    </location>
</feature>
<keyword evidence="1" id="KW-0862">Zinc</keyword>
<evidence type="ECO:0000313" key="4">
    <source>
        <dbReference type="Proteomes" id="UP001652622"/>
    </source>
</evidence>
<dbReference type="InterPro" id="IPR036875">
    <property type="entry name" value="Znf_CCHC_sf"/>
</dbReference>
<dbReference type="Proteomes" id="UP001652622">
    <property type="component" value="Unplaced"/>
</dbReference>
<dbReference type="PROSITE" id="PS50158">
    <property type="entry name" value="ZF_CCHC"/>
    <property type="match status" value="1"/>
</dbReference>
<organism evidence="4 5">
    <name type="scientific">Pantherophis guttatus</name>
    <name type="common">Corn snake</name>
    <name type="synonym">Elaphe guttata</name>
    <dbReference type="NCBI Taxonomy" id="94885"/>
    <lineage>
        <taxon>Eukaryota</taxon>
        <taxon>Metazoa</taxon>
        <taxon>Chordata</taxon>
        <taxon>Craniata</taxon>
        <taxon>Vertebrata</taxon>
        <taxon>Euteleostomi</taxon>
        <taxon>Lepidosauria</taxon>
        <taxon>Squamata</taxon>
        <taxon>Bifurcata</taxon>
        <taxon>Unidentata</taxon>
        <taxon>Episquamata</taxon>
        <taxon>Toxicofera</taxon>
        <taxon>Serpentes</taxon>
        <taxon>Colubroidea</taxon>
        <taxon>Colubridae</taxon>
        <taxon>Colubrinae</taxon>
        <taxon>Pantherophis</taxon>
    </lineage>
</organism>
<protein>
    <submittedName>
        <fullName evidence="5">Uncharacterized protein LOC132709358</fullName>
    </submittedName>
</protein>
<keyword evidence="4" id="KW-1185">Reference proteome</keyword>
<dbReference type="Pfam" id="PF22936">
    <property type="entry name" value="Pol_BBD"/>
    <property type="match status" value="1"/>
</dbReference>
<feature type="region of interest" description="Disordered" evidence="2">
    <location>
        <begin position="221"/>
        <end position="283"/>
    </location>
</feature>
<dbReference type="InterPro" id="IPR001878">
    <property type="entry name" value="Znf_CCHC"/>
</dbReference>
<proteinExistence type="predicted"/>
<feature type="region of interest" description="Disordered" evidence="2">
    <location>
        <begin position="1"/>
        <end position="96"/>
    </location>
</feature>
<accession>A0ABM3YRL3</accession>
<evidence type="ECO:0000256" key="1">
    <source>
        <dbReference type="PROSITE-ProRule" id="PRU00047"/>
    </source>
</evidence>
<dbReference type="Pfam" id="PF13976">
    <property type="entry name" value="gag_pre-integrs"/>
    <property type="match status" value="1"/>
</dbReference>
<evidence type="ECO:0000313" key="5">
    <source>
        <dbReference type="RefSeq" id="XP_060538760.1"/>
    </source>
</evidence>
<dbReference type="SUPFAM" id="SSF57756">
    <property type="entry name" value="Retrovirus zinc finger-like domains"/>
    <property type="match status" value="1"/>
</dbReference>
<evidence type="ECO:0000256" key="2">
    <source>
        <dbReference type="SAM" id="MobiDB-lite"/>
    </source>
</evidence>